<gene>
    <name evidence="1" type="ORF">LCGC14_2500560</name>
</gene>
<proteinExistence type="predicted"/>
<feature type="non-terminal residue" evidence="1">
    <location>
        <position position="1"/>
    </location>
</feature>
<reference evidence="1" key="1">
    <citation type="journal article" date="2015" name="Nature">
        <title>Complex archaea that bridge the gap between prokaryotes and eukaryotes.</title>
        <authorList>
            <person name="Spang A."/>
            <person name="Saw J.H."/>
            <person name="Jorgensen S.L."/>
            <person name="Zaremba-Niedzwiedzka K."/>
            <person name="Martijn J."/>
            <person name="Lind A.E."/>
            <person name="van Eijk R."/>
            <person name="Schleper C."/>
            <person name="Guy L."/>
            <person name="Ettema T.J."/>
        </authorList>
    </citation>
    <scope>NUCLEOTIDE SEQUENCE</scope>
</reference>
<name>A0A0F9DDT8_9ZZZZ</name>
<comment type="caution">
    <text evidence="1">The sequence shown here is derived from an EMBL/GenBank/DDBJ whole genome shotgun (WGS) entry which is preliminary data.</text>
</comment>
<dbReference type="AlphaFoldDB" id="A0A0F9DDT8"/>
<sequence>YIPLPVGYGDVTAEANRSFLTSTYFTTPKLHGGFKSDDKGFYILTLGLGHDFDTDIYYEGHYWKTDDSTWTDIGDFKGTSSDRYPVIYIPADSSSNNPVDKWIQFKFVAKTDDTQKAPVLLSYDCRAVLYPTARKIIACKVRCGKKVLSKIEGQPTASYEDTKDALDNLRTATWPITIKDLDGTSQTVKYLTLPGNTPIREPVLYEKGEVIEWVYNLLLLVVPLA</sequence>
<organism evidence="1">
    <name type="scientific">marine sediment metagenome</name>
    <dbReference type="NCBI Taxonomy" id="412755"/>
    <lineage>
        <taxon>unclassified sequences</taxon>
        <taxon>metagenomes</taxon>
        <taxon>ecological metagenomes</taxon>
    </lineage>
</organism>
<evidence type="ECO:0000313" key="1">
    <source>
        <dbReference type="EMBL" id="KKL15946.1"/>
    </source>
</evidence>
<dbReference type="EMBL" id="LAZR01039863">
    <property type="protein sequence ID" value="KKL15946.1"/>
    <property type="molecule type" value="Genomic_DNA"/>
</dbReference>
<accession>A0A0F9DDT8</accession>
<protein>
    <submittedName>
        <fullName evidence="1">Uncharacterized protein</fullName>
    </submittedName>
</protein>